<keyword evidence="1" id="KW-0732">Signal</keyword>
<comment type="caution">
    <text evidence="2">The sequence shown here is derived from an EMBL/GenBank/DDBJ whole genome shotgun (WGS) entry which is preliminary data.</text>
</comment>
<feature type="chain" id="PRO_5036492431" evidence="1">
    <location>
        <begin position="17"/>
        <end position="166"/>
    </location>
</feature>
<keyword evidence="3" id="KW-1185">Reference proteome</keyword>
<feature type="signal peptide" evidence="1">
    <location>
        <begin position="1"/>
        <end position="16"/>
    </location>
</feature>
<evidence type="ECO:0000313" key="2">
    <source>
        <dbReference type="EMBL" id="KAG2307927.1"/>
    </source>
</evidence>
<protein>
    <submittedName>
        <fullName evidence="2">Uncharacterized protein</fullName>
    </submittedName>
</protein>
<reference evidence="2 3" key="1">
    <citation type="submission" date="2020-02" db="EMBL/GenBank/DDBJ databases">
        <authorList>
            <person name="Ma Q."/>
            <person name="Huang Y."/>
            <person name="Song X."/>
            <person name="Pei D."/>
        </authorList>
    </citation>
    <scope>NUCLEOTIDE SEQUENCE [LARGE SCALE GENOMIC DNA]</scope>
    <source>
        <strain evidence="2">Sxm20200214</strain>
        <tissue evidence="2">Leaf</tissue>
    </source>
</reference>
<proteinExistence type="predicted"/>
<name>A0A8X8ANH9_BRACI</name>
<dbReference type="EMBL" id="JAAMPC010000006">
    <property type="protein sequence ID" value="KAG2307927.1"/>
    <property type="molecule type" value="Genomic_DNA"/>
</dbReference>
<evidence type="ECO:0000313" key="3">
    <source>
        <dbReference type="Proteomes" id="UP000886595"/>
    </source>
</evidence>
<dbReference type="Proteomes" id="UP000886595">
    <property type="component" value="Unassembled WGS sequence"/>
</dbReference>
<gene>
    <name evidence="2" type="ORF">Bca52824_027675</name>
</gene>
<organism evidence="2 3">
    <name type="scientific">Brassica carinata</name>
    <name type="common">Ethiopian mustard</name>
    <name type="synonym">Abyssinian cabbage</name>
    <dbReference type="NCBI Taxonomy" id="52824"/>
    <lineage>
        <taxon>Eukaryota</taxon>
        <taxon>Viridiplantae</taxon>
        <taxon>Streptophyta</taxon>
        <taxon>Embryophyta</taxon>
        <taxon>Tracheophyta</taxon>
        <taxon>Spermatophyta</taxon>
        <taxon>Magnoliopsida</taxon>
        <taxon>eudicotyledons</taxon>
        <taxon>Gunneridae</taxon>
        <taxon>Pentapetalae</taxon>
        <taxon>rosids</taxon>
        <taxon>malvids</taxon>
        <taxon>Brassicales</taxon>
        <taxon>Brassicaceae</taxon>
        <taxon>Brassiceae</taxon>
        <taxon>Brassica</taxon>
    </lineage>
</organism>
<sequence>MFFCGLVLSCLLRSLAVCVSCIDGSLYGGAMYSGYGFVQDESFTTASYGSEKVSRVWREGSYAIGVTRKGRRLMRALVGLIDLGKLVRRLESWRYSLRRIGFGYLKFTKGRATRDKEYGETSGCISGFGALYTKCRALRFVVWKRGDLGGFDMKDMEPCISMSYGW</sequence>
<evidence type="ECO:0000256" key="1">
    <source>
        <dbReference type="SAM" id="SignalP"/>
    </source>
</evidence>
<accession>A0A8X8ANH9</accession>
<dbReference type="AlphaFoldDB" id="A0A8X8ANH9"/>